<dbReference type="InterPro" id="IPR036390">
    <property type="entry name" value="WH_DNA-bd_sf"/>
</dbReference>
<dbReference type="PANTHER" id="PTHR33164">
    <property type="entry name" value="TRANSCRIPTIONAL REGULATOR, MARR FAMILY"/>
    <property type="match status" value="1"/>
</dbReference>
<dbReference type="InterPro" id="IPR011991">
    <property type="entry name" value="ArsR-like_HTH"/>
</dbReference>
<dbReference type="RefSeq" id="WP_153023861.1">
    <property type="nucleotide sequence ID" value="NZ_WIAO01000003.1"/>
</dbReference>
<gene>
    <name evidence="2" type="ORF">GFD30_03580</name>
</gene>
<organism evidence="2 3">
    <name type="scientific">Glycomyces albidus</name>
    <dbReference type="NCBI Taxonomy" id="2656774"/>
    <lineage>
        <taxon>Bacteria</taxon>
        <taxon>Bacillati</taxon>
        <taxon>Actinomycetota</taxon>
        <taxon>Actinomycetes</taxon>
        <taxon>Glycomycetales</taxon>
        <taxon>Glycomycetaceae</taxon>
        <taxon>Glycomyces</taxon>
    </lineage>
</organism>
<dbReference type="InterPro" id="IPR039422">
    <property type="entry name" value="MarR/SlyA-like"/>
</dbReference>
<dbReference type="InterPro" id="IPR036388">
    <property type="entry name" value="WH-like_DNA-bd_sf"/>
</dbReference>
<dbReference type="PANTHER" id="PTHR33164:SF99">
    <property type="entry name" value="MARR FAMILY REGULATORY PROTEIN"/>
    <property type="match status" value="1"/>
</dbReference>
<reference evidence="2 3" key="1">
    <citation type="submission" date="2019-10" db="EMBL/GenBank/DDBJ databases">
        <title>Glycomyces albidus sp. nov., a novel actinomycete isolated from rhizosphere soil of wheat (Triticum aestivum L.).</title>
        <authorList>
            <person name="Qian L."/>
        </authorList>
    </citation>
    <scope>NUCLEOTIDE SEQUENCE [LARGE SCALE GENOMIC DNA]</scope>
    <source>
        <strain evidence="2 3">NEAU-7082</strain>
    </source>
</reference>
<keyword evidence="3" id="KW-1185">Reference proteome</keyword>
<comment type="caution">
    <text evidence="2">The sequence shown here is derived from an EMBL/GenBank/DDBJ whole genome shotgun (WGS) entry which is preliminary data.</text>
</comment>
<evidence type="ECO:0000259" key="1">
    <source>
        <dbReference type="PROSITE" id="PS50995"/>
    </source>
</evidence>
<dbReference type="Pfam" id="PF12802">
    <property type="entry name" value="MarR_2"/>
    <property type="match status" value="1"/>
</dbReference>
<protein>
    <submittedName>
        <fullName evidence="2">MarR family transcriptional regulator</fullName>
    </submittedName>
</protein>
<dbReference type="GO" id="GO:0003700">
    <property type="term" value="F:DNA-binding transcription factor activity"/>
    <property type="evidence" value="ECO:0007669"/>
    <property type="project" value="InterPro"/>
</dbReference>
<dbReference type="SUPFAM" id="SSF46785">
    <property type="entry name" value="Winged helix' DNA-binding domain"/>
    <property type="match status" value="1"/>
</dbReference>
<dbReference type="CDD" id="cd00090">
    <property type="entry name" value="HTH_ARSR"/>
    <property type="match status" value="1"/>
</dbReference>
<dbReference type="PROSITE" id="PS50995">
    <property type="entry name" value="HTH_MARR_2"/>
    <property type="match status" value="1"/>
</dbReference>
<dbReference type="Gene3D" id="1.10.10.10">
    <property type="entry name" value="Winged helix-like DNA-binding domain superfamily/Winged helix DNA-binding domain"/>
    <property type="match status" value="1"/>
</dbReference>
<dbReference type="InterPro" id="IPR000835">
    <property type="entry name" value="HTH_MarR-typ"/>
</dbReference>
<dbReference type="Proteomes" id="UP000477750">
    <property type="component" value="Unassembled WGS sequence"/>
</dbReference>
<name>A0A6L5G4W7_9ACTN</name>
<dbReference type="AlphaFoldDB" id="A0A6L5G4W7"/>
<feature type="domain" description="HTH marR-type" evidence="1">
    <location>
        <begin position="11"/>
        <end position="147"/>
    </location>
</feature>
<dbReference type="SMART" id="SM00347">
    <property type="entry name" value="HTH_MARR"/>
    <property type="match status" value="1"/>
</dbReference>
<proteinExistence type="predicted"/>
<dbReference type="PRINTS" id="PR00598">
    <property type="entry name" value="HTHMARR"/>
</dbReference>
<dbReference type="EMBL" id="WIAO01000003">
    <property type="protein sequence ID" value="MQM24665.1"/>
    <property type="molecule type" value="Genomic_DNA"/>
</dbReference>
<sequence>MTEPRWLSDTEMRAWLGYRRMRRLLDLRINRDLAADAGLSEQDYDVLSILSELPDPAIRVGELSERLLWTRSGLSRHLGRMEQRGLVTREDDPDDARGTVVALTETGRGAIRGAAPGHVDSVRRHLIDRLTPAELQVLGDIAEKVLDN</sequence>
<evidence type="ECO:0000313" key="3">
    <source>
        <dbReference type="Proteomes" id="UP000477750"/>
    </source>
</evidence>
<dbReference type="GO" id="GO:0006950">
    <property type="term" value="P:response to stress"/>
    <property type="evidence" value="ECO:0007669"/>
    <property type="project" value="TreeGrafter"/>
</dbReference>
<accession>A0A6L5G4W7</accession>
<evidence type="ECO:0000313" key="2">
    <source>
        <dbReference type="EMBL" id="MQM24665.1"/>
    </source>
</evidence>